<evidence type="ECO:0000256" key="1">
    <source>
        <dbReference type="SAM" id="MobiDB-lite"/>
    </source>
</evidence>
<dbReference type="PANTHER" id="PTHR37807:SF3">
    <property type="entry name" value="OS07G0160300 PROTEIN"/>
    <property type="match status" value="1"/>
</dbReference>
<dbReference type="EMBL" id="BOOP01000013">
    <property type="protein sequence ID" value="GII38200.1"/>
    <property type="molecule type" value="Genomic_DNA"/>
</dbReference>
<gene>
    <name evidence="2" type="ORF">Pph01_32030</name>
</gene>
<name>A0A8J3U4R6_9ACTN</name>
<dbReference type="Pfam" id="PF13671">
    <property type="entry name" value="AAA_33"/>
    <property type="match status" value="1"/>
</dbReference>
<reference evidence="2 3" key="1">
    <citation type="submission" date="2021-01" db="EMBL/GenBank/DDBJ databases">
        <title>Whole genome shotgun sequence of Planotetraspora phitsanulokensis NBRC 104273.</title>
        <authorList>
            <person name="Komaki H."/>
            <person name="Tamura T."/>
        </authorList>
    </citation>
    <scope>NUCLEOTIDE SEQUENCE [LARGE SCALE GENOMIC DNA]</scope>
    <source>
        <strain evidence="2 3">NBRC 104273</strain>
    </source>
</reference>
<organism evidence="2 3">
    <name type="scientific">Planotetraspora phitsanulokensis</name>
    <dbReference type="NCBI Taxonomy" id="575192"/>
    <lineage>
        <taxon>Bacteria</taxon>
        <taxon>Bacillati</taxon>
        <taxon>Actinomycetota</taxon>
        <taxon>Actinomycetes</taxon>
        <taxon>Streptosporangiales</taxon>
        <taxon>Streptosporangiaceae</taxon>
        <taxon>Planotetraspora</taxon>
    </lineage>
</organism>
<comment type="caution">
    <text evidence="2">The sequence shown here is derived from an EMBL/GenBank/DDBJ whole genome shotgun (WGS) entry which is preliminary data.</text>
</comment>
<dbReference type="Gene3D" id="3.40.50.300">
    <property type="entry name" value="P-loop containing nucleotide triphosphate hydrolases"/>
    <property type="match status" value="1"/>
</dbReference>
<dbReference type="PANTHER" id="PTHR37807">
    <property type="entry name" value="OS07G0160300 PROTEIN"/>
    <property type="match status" value="1"/>
</dbReference>
<dbReference type="Proteomes" id="UP000622547">
    <property type="component" value="Unassembled WGS sequence"/>
</dbReference>
<evidence type="ECO:0000313" key="3">
    <source>
        <dbReference type="Proteomes" id="UP000622547"/>
    </source>
</evidence>
<protein>
    <submittedName>
        <fullName evidence="2">ATP/GTP-binding protein</fullName>
    </submittedName>
</protein>
<proteinExistence type="predicted"/>
<evidence type="ECO:0000313" key="2">
    <source>
        <dbReference type="EMBL" id="GII38200.1"/>
    </source>
</evidence>
<dbReference type="InterPro" id="IPR027417">
    <property type="entry name" value="P-loop_NTPase"/>
</dbReference>
<sequence>MFRAVGIPEHSDSAATAEGVEATAGWSEKEAPSVVMMCGVAGSGKTTYAQSLERRGYVRLSIDEVVWAKLGRDAAELDPAEYEHHKAAAEEMLWHELEDLLEAGRPVVLDYSFWRRATRDRYKALIESHGRRWELVYLKASPETLRRRLDVRNTMQGANAVTVSEELLNRYMTGFEEPVGEGERTISQS</sequence>
<dbReference type="AlphaFoldDB" id="A0A8J3U4R6"/>
<feature type="region of interest" description="Disordered" evidence="1">
    <location>
        <begin position="1"/>
        <end position="22"/>
    </location>
</feature>
<dbReference type="SUPFAM" id="SSF52540">
    <property type="entry name" value="P-loop containing nucleoside triphosphate hydrolases"/>
    <property type="match status" value="1"/>
</dbReference>
<keyword evidence="3" id="KW-1185">Reference proteome</keyword>
<accession>A0A8J3U4R6</accession>